<sequence length="112" mass="13186">MTSTYIFKSKCEDDSLEFKPMQTIESEHFGRHFFIDIAFEFLSAPSLKSGGYDESQLGYVSEWTDMEGVDLGKLLDINRQLCWNQWQEDREKAHNEFCEYMEAVECGEIQYL</sequence>
<protein>
    <submittedName>
        <fullName evidence="1">Uncharacterized protein</fullName>
    </submittedName>
</protein>
<name>M1Q653_9CAUD</name>
<organism evidence="1 2">
    <name type="scientific">Cyanophage P-SS1</name>
    <dbReference type="NCBI Taxonomy" id="889957"/>
    <lineage>
        <taxon>Viruses</taxon>
        <taxon>Duplodnaviria</taxon>
        <taxon>Heunggongvirae</taxon>
        <taxon>Uroviricota</taxon>
        <taxon>Caudoviricetes</taxon>
        <taxon>Pantevenvirales</taxon>
        <taxon>Kyanoviridae</taxon>
        <taxon>Ronodorvirus</taxon>
        <taxon>Ronodorvirus ssm4</taxon>
    </lineage>
</organism>
<reference evidence="1 2" key="1">
    <citation type="submission" date="2010-12" db="EMBL/GenBank/DDBJ databases">
        <title>The Genome Sequence of Cyanophage P-SS1.</title>
        <authorList>
            <consortium name="The Broad Institute Genome Sequencing Platform"/>
            <person name="Henn M.R."/>
            <person name="Sullivan M.S."/>
            <person name="Osburne M.S."/>
            <person name="Levin J."/>
            <person name="Malboeuf C."/>
            <person name="Casali M."/>
            <person name="Russ C."/>
            <person name="Lennon N."/>
            <person name="Chapman S.B."/>
            <person name="Erlich R."/>
            <person name="Young S.K."/>
            <person name="Yandava C."/>
            <person name="Zeng Q."/>
            <person name="Alvarado L."/>
            <person name="Anderson S."/>
            <person name="Berlin A."/>
            <person name="Chen Z."/>
            <person name="Freedman E."/>
            <person name="Gellesch M."/>
            <person name="Goldberg J."/>
            <person name="Green L."/>
            <person name="Griggs A."/>
            <person name="Gujja S."/>
            <person name="Heilman E.R."/>
            <person name="Heiman D."/>
            <person name="Hollinger A."/>
            <person name="Howarth C."/>
            <person name="Larson L."/>
            <person name="Mehta T."/>
            <person name="Pearson M."/>
            <person name="Roberts A."/>
            <person name="Ryan E."/>
            <person name="Saif S."/>
            <person name="Shea T."/>
            <person name="Shenoy N."/>
            <person name="Sisk P."/>
            <person name="Stolte C."/>
            <person name="Sykes S."/>
            <person name="White J."/>
            <person name="Yu Q."/>
            <person name="Coleman M.L."/>
            <person name="Huang K.H."/>
            <person name="Weigele P.R."/>
            <person name="DeFrancesco A.S."/>
            <person name="Kern S.E."/>
            <person name="Thompson L.R."/>
            <person name="Fu R."/>
            <person name="Hombeck B."/>
            <person name="Chisholm S.W."/>
            <person name="Haas B."/>
            <person name="Nusbaum C."/>
            <person name="Birren B."/>
        </authorList>
    </citation>
    <scope>NUCLEOTIDE SEQUENCE [LARGE SCALE GENOMIC DNA]</scope>
    <source>
        <strain evidence="1 2">P-SS1</strain>
    </source>
</reference>
<proteinExistence type="predicted"/>
<evidence type="ECO:0000313" key="2">
    <source>
        <dbReference type="Proteomes" id="UP000502917"/>
    </source>
</evidence>
<dbReference type="Proteomes" id="UP000502917">
    <property type="component" value="Segment"/>
</dbReference>
<evidence type="ECO:0000313" key="1">
    <source>
        <dbReference type="EMBL" id="AGF91323.1"/>
    </source>
</evidence>
<dbReference type="EMBL" id="JF974306">
    <property type="protein sequence ID" value="AGF91323.1"/>
    <property type="molecule type" value="Genomic_DNA"/>
</dbReference>
<gene>
    <name evidence="1" type="ORF">CPYG_00028</name>
</gene>
<accession>M1Q653</accession>